<evidence type="ECO:0000256" key="2">
    <source>
        <dbReference type="ARBA" id="ARBA00022670"/>
    </source>
</evidence>
<gene>
    <name evidence="6" type="ORF">GOP47_0017651</name>
</gene>
<dbReference type="Gene3D" id="3.40.395.10">
    <property type="entry name" value="Adenoviral Proteinase, Chain A"/>
    <property type="match status" value="1"/>
</dbReference>
<feature type="domain" description="Ubiquitin-like protease family profile" evidence="5">
    <location>
        <begin position="208"/>
        <end position="403"/>
    </location>
</feature>
<keyword evidence="2" id="KW-0645">Protease</keyword>
<evidence type="ECO:0000313" key="6">
    <source>
        <dbReference type="EMBL" id="KAI5067123.1"/>
    </source>
</evidence>
<protein>
    <recommendedName>
        <fullName evidence="5">Ubiquitin-like protease family profile domain-containing protein</fullName>
    </recommendedName>
</protein>
<comment type="similarity">
    <text evidence="1">Belongs to the peptidase C48 family.</text>
</comment>
<dbReference type="SUPFAM" id="SSF54001">
    <property type="entry name" value="Cysteine proteinases"/>
    <property type="match status" value="1"/>
</dbReference>
<evidence type="ECO:0000256" key="4">
    <source>
        <dbReference type="SAM" id="MobiDB-lite"/>
    </source>
</evidence>
<evidence type="ECO:0000313" key="7">
    <source>
        <dbReference type="Proteomes" id="UP000886520"/>
    </source>
</evidence>
<dbReference type="Pfam" id="PF02902">
    <property type="entry name" value="Peptidase_C48"/>
    <property type="match status" value="1"/>
</dbReference>
<dbReference type="InterPro" id="IPR003653">
    <property type="entry name" value="Peptidase_C48_C"/>
</dbReference>
<dbReference type="EMBL" id="JABFUD020000017">
    <property type="protein sequence ID" value="KAI5067123.1"/>
    <property type="molecule type" value="Genomic_DNA"/>
</dbReference>
<feature type="region of interest" description="Disordered" evidence="4">
    <location>
        <begin position="98"/>
        <end position="137"/>
    </location>
</feature>
<evidence type="ECO:0000256" key="1">
    <source>
        <dbReference type="ARBA" id="ARBA00005234"/>
    </source>
</evidence>
<dbReference type="GO" id="GO:0006508">
    <property type="term" value="P:proteolysis"/>
    <property type="evidence" value="ECO:0007669"/>
    <property type="project" value="UniProtKB-KW"/>
</dbReference>
<dbReference type="PROSITE" id="PS50600">
    <property type="entry name" value="ULP_PROTEASE"/>
    <property type="match status" value="1"/>
</dbReference>
<keyword evidence="3" id="KW-0378">Hydrolase</keyword>
<proteinExistence type="inferred from homology"/>
<dbReference type="InterPro" id="IPR038765">
    <property type="entry name" value="Papain-like_cys_pep_sf"/>
</dbReference>
<dbReference type="GO" id="GO:0008234">
    <property type="term" value="F:cysteine-type peptidase activity"/>
    <property type="evidence" value="ECO:0007669"/>
    <property type="project" value="InterPro"/>
</dbReference>
<accession>A0A9D4UFR6</accession>
<reference evidence="6" key="1">
    <citation type="submission" date="2021-01" db="EMBL/GenBank/DDBJ databases">
        <title>Adiantum capillus-veneris genome.</title>
        <authorList>
            <person name="Fang Y."/>
            <person name="Liao Q."/>
        </authorList>
    </citation>
    <scope>NUCLEOTIDE SEQUENCE</scope>
    <source>
        <strain evidence="6">H3</strain>
        <tissue evidence="6">Leaf</tissue>
    </source>
</reference>
<dbReference type="OrthoDB" id="1694156at2759"/>
<organism evidence="6 7">
    <name type="scientific">Adiantum capillus-veneris</name>
    <name type="common">Maidenhair fern</name>
    <dbReference type="NCBI Taxonomy" id="13818"/>
    <lineage>
        <taxon>Eukaryota</taxon>
        <taxon>Viridiplantae</taxon>
        <taxon>Streptophyta</taxon>
        <taxon>Embryophyta</taxon>
        <taxon>Tracheophyta</taxon>
        <taxon>Polypodiopsida</taxon>
        <taxon>Polypodiidae</taxon>
        <taxon>Polypodiales</taxon>
        <taxon>Pteridineae</taxon>
        <taxon>Pteridaceae</taxon>
        <taxon>Vittarioideae</taxon>
        <taxon>Adiantum</taxon>
    </lineage>
</organism>
<name>A0A9D4UFR6_ADICA</name>
<evidence type="ECO:0000256" key="3">
    <source>
        <dbReference type="ARBA" id="ARBA00022801"/>
    </source>
</evidence>
<dbReference type="AlphaFoldDB" id="A0A9D4UFR6"/>
<keyword evidence="7" id="KW-1185">Reference proteome</keyword>
<dbReference type="Proteomes" id="UP000886520">
    <property type="component" value="Chromosome 17"/>
</dbReference>
<evidence type="ECO:0000259" key="5">
    <source>
        <dbReference type="PROSITE" id="PS50600"/>
    </source>
</evidence>
<comment type="caution">
    <text evidence="6">The sequence shown here is derived from an EMBL/GenBank/DDBJ whole genome shotgun (WGS) entry which is preliminary data.</text>
</comment>
<sequence length="445" mass="52078">MIQKPTSSRAIRQTKKRFTNLEFKIKNARNKHLLDIKKRAPIVWERRQHRPRKKKTDETYDEWLDSYVKEKMEQWENGMPHRVQLIERHIKIGYDDVRRKKKRKKEMEEQANESDEKAQEDNVLEQNHGEPTSMSLAVENTQSPMAPRKFCRRSISNSLSLIAGTRQPNLYAKPKTPTTPIEINSPIGSSGTRDIYGTISQGVFDWKIPPTSSKASKLERSSRYGIAMDCDINLISDIVSSEANTQSMNMFALWIEHIFPSDIIEHVWFVDSLWFSYMLTNISQPTVENFFGKVDLASQTFTFFPIISRSHWTLMVFYNGHLRRLSGLPFGQSSLLFFDSLSMCSIIDYLPHIERALAHFSNYCSHEVIKEDLLKPRQYCHIDSIEPNGFDCGYYVMTIMRFLIMGGIQHKRSRQWLSKKMFNHEDVEETKKSLHSWTQKLLVDH</sequence>